<evidence type="ECO:0000256" key="3">
    <source>
        <dbReference type="ARBA" id="ARBA00023136"/>
    </source>
</evidence>
<evidence type="ECO:0000313" key="5">
    <source>
        <dbReference type="Proteomes" id="UP000887575"/>
    </source>
</evidence>
<name>A0AAF3FPU2_9BILA</name>
<dbReference type="Proteomes" id="UP000887575">
    <property type="component" value="Unassembled WGS sequence"/>
</dbReference>
<evidence type="ECO:0000256" key="1">
    <source>
        <dbReference type="ARBA" id="ARBA00022692"/>
    </source>
</evidence>
<keyword evidence="3 4" id="KW-0472">Membrane</keyword>
<keyword evidence="2 4" id="KW-1133">Transmembrane helix</keyword>
<dbReference type="GO" id="GO:0005524">
    <property type="term" value="F:ATP binding"/>
    <property type="evidence" value="ECO:0007669"/>
    <property type="project" value="InterPro"/>
</dbReference>
<evidence type="ECO:0000256" key="2">
    <source>
        <dbReference type="ARBA" id="ARBA00022989"/>
    </source>
</evidence>
<feature type="transmembrane region" description="Helical" evidence="4">
    <location>
        <begin position="41"/>
        <end position="67"/>
    </location>
</feature>
<proteinExistence type="predicted"/>
<evidence type="ECO:0000256" key="4">
    <source>
        <dbReference type="SAM" id="Phobius"/>
    </source>
</evidence>
<accession>A0AAF3FPU2</accession>
<keyword evidence="5" id="KW-1185">Reference proteome</keyword>
<dbReference type="WBParaSite" id="MBELARI_LOCUS8103">
    <property type="protein sequence ID" value="MBELARI_LOCUS8103"/>
    <property type="gene ID" value="MBELARI_LOCUS8103"/>
</dbReference>
<organism evidence="5 6">
    <name type="scientific">Mesorhabditis belari</name>
    <dbReference type="NCBI Taxonomy" id="2138241"/>
    <lineage>
        <taxon>Eukaryota</taxon>
        <taxon>Metazoa</taxon>
        <taxon>Ecdysozoa</taxon>
        <taxon>Nematoda</taxon>
        <taxon>Chromadorea</taxon>
        <taxon>Rhabditida</taxon>
        <taxon>Rhabditina</taxon>
        <taxon>Rhabditomorpha</taxon>
        <taxon>Rhabditoidea</taxon>
        <taxon>Rhabditidae</taxon>
        <taxon>Mesorhabditinae</taxon>
        <taxon>Mesorhabditis</taxon>
    </lineage>
</organism>
<evidence type="ECO:0000313" key="6">
    <source>
        <dbReference type="WBParaSite" id="MBELARI_LOCUS8103"/>
    </source>
</evidence>
<keyword evidence="1 4" id="KW-0812">Transmembrane</keyword>
<dbReference type="AlphaFoldDB" id="A0AAF3FPU2"/>
<dbReference type="GO" id="GO:0016020">
    <property type="term" value="C:membrane"/>
    <property type="evidence" value="ECO:0007669"/>
    <property type="project" value="InterPro"/>
</dbReference>
<dbReference type="InterPro" id="IPR036640">
    <property type="entry name" value="ABC1_TM_sf"/>
</dbReference>
<sequence>MVLSCLPCCSKGDETEDRENLIENEPNDDLKPKKRASLREFYHFASWLDIFLTIFGICLSLCSGMGYPLMSTVLGRISQAMINYDFIRKNETIGPEDLQEAKEILNVKISACCWDFAYIAGAWMILSFFQCNFSDGDVTKSAAAIDSFEDLVKRGTEGIGVDLMMTDGGFCVARRKNIQEISRNESTCANCSSRCASYPDDISKLSEHLNPITAEFIHDEVNNAYFKFNNFEFERFDDNFIADSWKNDKFRQKSVTYTLRLPYKNVRRIDLEAIDYVKHDRDNYIQILKQAAKDDQDDLFKLRDI</sequence>
<dbReference type="Gene3D" id="1.20.1560.10">
    <property type="entry name" value="ABC transporter type 1, transmembrane domain"/>
    <property type="match status" value="1"/>
</dbReference>
<reference evidence="6" key="1">
    <citation type="submission" date="2024-02" db="UniProtKB">
        <authorList>
            <consortium name="WormBaseParasite"/>
        </authorList>
    </citation>
    <scope>IDENTIFICATION</scope>
</reference>
<protein>
    <submittedName>
        <fullName evidence="6">Uncharacterized protein</fullName>
    </submittedName>
</protein>